<name>A0A6G1FC25_9ORYZ</name>
<evidence type="ECO:0000256" key="1">
    <source>
        <dbReference type="SAM" id="MobiDB-lite"/>
    </source>
</evidence>
<dbReference type="AlphaFoldDB" id="A0A6G1FC25"/>
<reference evidence="2 3" key="1">
    <citation type="submission" date="2019-11" db="EMBL/GenBank/DDBJ databases">
        <title>Whole genome sequence of Oryza granulata.</title>
        <authorList>
            <person name="Li W."/>
        </authorList>
    </citation>
    <scope>NUCLEOTIDE SEQUENCE [LARGE SCALE GENOMIC DNA]</scope>
    <source>
        <strain evidence="3">cv. Menghai</strain>
        <tissue evidence="2">Leaf</tissue>
    </source>
</reference>
<proteinExistence type="predicted"/>
<accession>A0A6G1FC25</accession>
<evidence type="ECO:0000313" key="2">
    <source>
        <dbReference type="EMBL" id="KAF0934478.1"/>
    </source>
</evidence>
<protein>
    <submittedName>
        <fullName evidence="2">Uncharacterized protein</fullName>
    </submittedName>
</protein>
<gene>
    <name evidence="2" type="ORF">E2562_025555</name>
</gene>
<sequence length="80" mass="8841">MPNAAPVVGRRCWTAALRWYHRLFEARIVNLAAVVAISPRIFAQEGERKRIEEGRAPTGLARRSGAANGDGRRAVCRLAE</sequence>
<feature type="region of interest" description="Disordered" evidence="1">
    <location>
        <begin position="53"/>
        <end position="72"/>
    </location>
</feature>
<keyword evidence="3" id="KW-1185">Reference proteome</keyword>
<dbReference type="EMBL" id="SPHZ02000001">
    <property type="protein sequence ID" value="KAF0934478.1"/>
    <property type="molecule type" value="Genomic_DNA"/>
</dbReference>
<comment type="caution">
    <text evidence="2">The sequence shown here is derived from an EMBL/GenBank/DDBJ whole genome shotgun (WGS) entry which is preliminary data.</text>
</comment>
<organism evidence="2 3">
    <name type="scientific">Oryza meyeriana var. granulata</name>
    <dbReference type="NCBI Taxonomy" id="110450"/>
    <lineage>
        <taxon>Eukaryota</taxon>
        <taxon>Viridiplantae</taxon>
        <taxon>Streptophyta</taxon>
        <taxon>Embryophyta</taxon>
        <taxon>Tracheophyta</taxon>
        <taxon>Spermatophyta</taxon>
        <taxon>Magnoliopsida</taxon>
        <taxon>Liliopsida</taxon>
        <taxon>Poales</taxon>
        <taxon>Poaceae</taxon>
        <taxon>BOP clade</taxon>
        <taxon>Oryzoideae</taxon>
        <taxon>Oryzeae</taxon>
        <taxon>Oryzinae</taxon>
        <taxon>Oryza</taxon>
        <taxon>Oryza meyeriana</taxon>
    </lineage>
</organism>
<evidence type="ECO:0000313" key="3">
    <source>
        <dbReference type="Proteomes" id="UP000479710"/>
    </source>
</evidence>
<dbReference type="Proteomes" id="UP000479710">
    <property type="component" value="Unassembled WGS sequence"/>
</dbReference>